<accession>A0A6J1LJD5</accession>
<evidence type="ECO:0000313" key="4">
    <source>
        <dbReference type="RefSeq" id="XP_023166610.2"/>
    </source>
</evidence>
<dbReference type="AlphaFoldDB" id="A0A6J1LJD5"/>
<feature type="compositionally biased region" description="Basic and acidic residues" evidence="1">
    <location>
        <begin position="166"/>
        <end position="177"/>
    </location>
</feature>
<dbReference type="RefSeq" id="XP_023166610.2">
    <property type="nucleotide sequence ID" value="XM_023310842.2"/>
</dbReference>
<dbReference type="PROSITE" id="PS51257">
    <property type="entry name" value="PROKAR_LIPOPROTEIN"/>
    <property type="match status" value="1"/>
</dbReference>
<name>A0A6J1LJD5_DROHY</name>
<keyword evidence="2" id="KW-0732">Signal</keyword>
<protein>
    <submittedName>
        <fullName evidence="4">Uncharacterized protein LOC111596568</fullName>
    </submittedName>
</protein>
<dbReference type="OrthoDB" id="7743965at2759"/>
<reference evidence="4" key="1">
    <citation type="submission" date="2025-08" db="UniProtKB">
        <authorList>
            <consortium name="RefSeq"/>
        </authorList>
    </citation>
    <scope>IDENTIFICATION</scope>
    <source>
        <strain evidence="4">15085-1641.00</strain>
        <tissue evidence="4">Whole body</tissue>
    </source>
</reference>
<sequence>MAKQANFVGLMLLCGCALFLESAAYPADIPPNPVQYRRTVRHRPSAKHPELEVYEVREIFVVRRPTPPTKKIKQLNDIEMEERILCDFQPTLPNCAKFRTNPVSSWRNDRLPTFTSRRTTTTTDATTTSSTSTTTTTAAPTTSDLPFLPELPSLPDGSPELTTVANEEKDYEQKEDTYDINYDEQDNEDVADDTENETDLDSTDYLNPSGSIGGNDMTK</sequence>
<evidence type="ECO:0000256" key="2">
    <source>
        <dbReference type="SAM" id="SignalP"/>
    </source>
</evidence>
<dbReference type="KEGG" id="dhe:111596568"/>
<feature type="compositionally biased region" description="Acidic residues" evidence="1">
    <location>
        <begin position="181"/>
        <end position="202"/>
    </location>
</feature>
<dbReference type="GeneID" id="111596568"/>
<feature type="region of interest" description="Disordered" evidence="1">
    <location>
        <begin position="107"/>
        <end position="219"/>
    </location>
</feature>
<organism evidence="3 4">
    <name type="scientific">Drosophila hydei</name>
    <name type="common">Fruit fly</name>
    <dbReference type="NCBI Taxonomy" id="7224"/>
    <lineage>
        <taxon>Eukaryota</taxon>
        <taxon>Metazoa</taxon>
        <taxon>Ecdysozoa</taxon>
        <taxon>Arthropoda</taxon>
        <taxon>Hexapoda</taxon>
        <taxon>Insecta</taxon>
        <taxon>Pterygota</taxon>
        <taxon>Neoptera</taxon>
        <taxon>Endopterygota</taxon>
        <taxon>Diptera</taxon>
        <taxon>Brachycera</taxon>
        <taxon>Muscomorpha</taxon>
        <taxon>Ephydroidea</taxon>
        <taxon>Drosophilidae</taxon>
        <taxon>Drosophila</taxon>
    </lineage>
</organism>
<proteinExistence type="predicted"/>
<dbReference type="Proteomes" id="UP000504633">
    <property type="component" value="Unplaced"/>
</dbReference>
<feature type="compositionally biased region" description="Low complexity" evidence="1">
    <location>
        <begin position="112"/>
        <end position="144"/>
    </location>
</feature>
<gene>
    <name evidence="4" type="primary">LOC111596568</name>
</gene>
<feature type="chain" id="PRO_5027066904" evidence="2">
    <location>
        <begin position="25"/>
        <end position="219"/>
    </location>
</feature>
<keyword evidence="3" id="KW-1185">Reference proteome</keyword>
<evidence type="ECO:0000313" key="3">
    <source>
        <dbReference type="Proteomes" id="UP000504633"/>
    </source>
</evidence>
<dbReference type="OMA" id="MDRRIRC"/>
<evidence type="ECO:0000256" key="1">
    <source>
        <dbReference type="SAM" id="MobiDB-lite"/>
    </source>
</evidence>
<feature type="signal peptide" evidence="2">
    <location>
        <begin position="1"/>
        <end position="24"/>
    </location>
</feature>